<dbReference type="AlphaFoldDB" id="A0A222G483"/>
<dbReference type="GO" id="GO:0003954">
    <property type="term" value="F:NADH dehydrogenase activity"/>
    <property type="evidence" value="ECO:0007669"/>
    <property type="project" value="TreeGrafter"/>
</dbReference>
<dbReference type="GO" id="GO:0016020">
    <property type="term" value="C:membrane"/>
    <property type="evidence" value="ECO:0007669"/>
    <property type="project" value="UniProtKB-SubCell"/>
</dbReference>
<dbReference type="EMBL" id="CP020465">
    <property type="protein sequence ID" value="ASP46727.1"/>
    <property type="molecule type" value="Genomic_DNA"/>
</dbReference>
<evidence type="ECO:0000256" key="5">
    <source>
        <dbReference type="RuleBase" id="RU000320"/>
    </source>
</evidence>
<dbReference type="PRINTS" id="PR01434">
    <property type="entry name" value="NADHDHGNASE5"/>
</dbReference>
<feature type="transmembrane region" description="Helical" evidence="6">
    <location>
        <begin position="30"/>
        <end position="51"/>
    </location>
</feature>
<sequence length="635" mass="69654">MIVLLATLPFYPLVSFLLLIAFGKKLSWQLAAIISVTSMALTVLVSALLLLELSATQNQVLTVNLWHWFDLTNQLGTSEVNMRFYLDGLSAVMISVVCGVGFLIHLFAAIYMKTDANFSRFMAYMNLFIVAMLILVLADNLVLLYLGWEGVGLCSFLLIGFWYQEKSNVLAARKAFIVTRIGDTSMAIGLLLLFNTFGELNIEAVTTLAQQANNIAAGANSVSSAEQANDIYWIALLLLGGAVGKSAQLPLQTWLPDAMAGPTPVSALIHAATMVTAGVYLIARMHGIFLLSPEVMNYVAWLGALTLLLAGVAALAQTDIKRVLAYSTMSQIGYMMLALGAGAWSAGVFHLMTHAFFKALLFLTAGAVIYALHHQQNLFKMGGLLKKLPFESVLFIVGLICLMALPGTSGFFSKEAIIAQLWSSNTAGPMLWWCAILGAFLTSIYSCRLFFLAFLGAARFSENTHTEKSTLLRSALIVLALLSLFGGLIPLDLTLVFSTFIQTPSALLDEPNWLHTVAIITPFIGILFSWFYFKSYRSAAIKGSAHKIQASEGKFVVFCRQGLGFDTLYNVLLVKPYQWLAKVNKHDIFDQIIMLNAWYVSLWHDALLLVQNGSLRWYLAAFGLAIMLLLGVSFL</sequence>
<organism evidence="9 10">
    <name type="scientific">Cognaticolwellia beringensis</name>
    <dbReference type="NCBI Taxonomy" id="1967665"/>
    <lineage>
        <taxon>Bacteria</taxon>
        <taxon>Pseudomonadati</taxon>
        <taxon>Pseudomonadota</taxon>
        <taxon>Gammaproteobacteria</taxon>
        <taxon>Alteromonadales</taxon>
        <taxon>Colwelliaceae</taxon>
        <taxon>Cognaticolwellia</taxon>
    </lineage>
</organism>
<protein>
    <submittedName>
        <fullName evidence="9">NADH-quinone oxidoreductase subunit L</fullName>
    </submittedName>
</protein>
<dbReference type="PRINTS" id="PR01435">
    <property type="entry name" value="NPOXDRDTASE5"/>
</dbReference>
<dbReference type="InterPro" id="IPR001750">
    <property type="entry name" value="ND/Mrp_TM"/>
</dbReference>
<evidence type="ECO:0000256" key="6">
    <source>
        <dbReference type="SAM" id="Phobius"/>
    </source>
</evidence>
<feature type="transmembrane region" description="Helical" evidence="6">
    <location>
        <begin position="323"/>
        <end position="345"/>
    </location>
</feature>
<feature type="transmembrane region" description="Helical" evidence="6">
    <location>
        <begin position="476"/>
        <end position="501"/>
    </location>
</feature>
<feature type="transmembrane region" description="Helical" evidence="6">
    <location>
        <begin position="513"/>
        <end position="533"/>
    </location>
</feature>
<dbReference type="KEGG" id="cber:B5D82_02380"/>
<feature type="domain" description="NADH-Ubiquinone oxidoreductase (complex I) chain 5 N-terminal" evidence="8">
    <location>
        <begin position="75"/>
        <end position="122"/>
    </location>
</feature>
<accession>A0A222G483</accession>
<evidence type="ECO:0000256" key="2">
    <source>
        <dbReference type="ARBA" id="ARBA00022692"/>
    </source>
</evidence>
<dbReference type="Pfam" id="PF00361">
    <property type="entry name" value="Proton_antipo_M"/>
    <property type="match status" value="1"/>
</dbReference>
<dbReference type="Pfam" id="PF00662">
    <property type="entry name" value="Proton_antipo_N"/>
    <property type="match status" value="1"/>
</dbReference>
<evidence type="ECO:0000256" key="4">
    <source>
        <dbReference type="ARBA" id="ARBA00023136"/>
    </source>
</evidence>
<feature type="transmembrane region" description="Helical" evidence="6">
    <location>
        <begin position="295"/>
        <end position="316"/>
    </location>
</feature>
<dbReference type="PANTHER" id="PTHR42829:SF2">
    <property type="entry name" value="NADH-UBIQUINONE OXIDOREDUCTASE CHAIN 5"/>
    <property type="match status" value="1"/>
</dbReference>
<keyword evidence="2 5" id="KW-0812">Transmembrane</keyword>
<dbReference type="InterPro" id="IPR003945">
    <property type="entry name" value="NU5C-like"/>
</dbReference>
<dbReference type="GO" id="GO:0042773">
    <property type="term" value="P:ATP synthesis coupled electron transport"/>
    <property type="evidence" value="ECO:0007669"/>
    <property type="project" value="InterPro"/>
</dbReference>
<dbReference type="GO" id="GO:0012505">
    <property type="term" value="C:endomembrane system"/>
    <property type="evidence" value="ECO:0007669"/>
    <property type="project" value="UniProtKB-SubCell"/>
</dbReference>
<dbReference type="PANTHER" id="PTHR42829">
    <property type="entry name" value="NADH-UBIQUINONE OXIDOREDUCTASE CHAIN 5"/>
    <property type="match status" value="1"/>
</dbReference>
<feature type="transmembrane region" description="Helical" evidence="6">
    <location>
        <begin position="88"/>
        <end position="109"/>
    </location>
</feature>
<dbReference type="OrthoDB" id="9811798at2"/>
<comment type="subcellular location">
    <subcellularLocation>
        <location evidence="1">Endomembrane system</location>
        <topology evidence="1">Multi-pass membrane protein</topology>
    </subcellularLocation>
    <subcellularLocation>
        <location evidence="5">Membrane</location>
        <topology evidence="5">Multi-pass membrane protein</topology>
    </subcellularLocation>
</comment>
<feature type="transmembrane region" description="Helical" evidence="6">
    <location>
        <begin position="231"/>
        <end position="251"/>
    </location>
</feature>
<evidence type="ECO:0000313" key="9">
    <source>
        <dbReference type="EMBL" id="ASP46727.1"/>
    </source>
</evidence>
<feature type="transmembrane region" description="Helical" evidence="6">
    <location>
        <begin position="393"/>
        <end position="410"/>
    </location>
</feature>
<feature type="domain" description="NADH:quinone oxidoreductase/Mrp antiporter transmembrane" evidence="7">
    <location>
        <begin position="138"/>
        <end position="427"/>
    </location>
</feature>
<evidence type="ECO:0000256" key="3">
    <source>
        <dbReference type="ARBA" id="ARBA00022989"/>
    </source>
</evidence>
<feature type="transmembrane region" description="Helical" evidence="6">
    <location>
        <begin position="263"/>
        <end position="283"/>
    </location>
</feature>
<dbReference type="Gene3D" id="1.20.5.2700">
    <property type="match status" value="1"/>
</dbReference>
<keyword evidence="3 6" id="KW-1133">Transmembrane helix</keyword>
<gene>
    <name evidence="9" type="ORF">B5D82_02380</name>
</gene>
<dbReference type="InterPro" id="IPR001516">
    <property type="entry name" value="Proton_antipo_N"/>
</dbReference>
<dbReference type="GO" id="GO:0015990">
    <property type="term" value="P:electron transport coupled proton transport"/>
    <property type="evidence" value="ECO:0007669"/>
    <property type="project" value="TreeGrafter"/>
</dbReference>
<evidence type="ECO:0000256" key="1">
    <source>
        <dbReference type="ARBA" id="ARBA00004127"/>
    </source>
</evidence>
<keyword evidence="10" id="KW-1185">Reference proteome</keyword>
<feature type="transmembrane region" description="Helical" evidence="6">
    <location>
        <begin position="351"/>
        <end position="372"/>
    </location>
</feature>
<feature type="transmembrane region" description="Helical" evidence="6">
    <location>
        <begin position="144"/>
        <end position="163"/>
    </location>
</feature>
<proteinExistence type="predicted"/>
<feature type="transmembrane region" description="Helical" evidence="6">
    <location>
        <begin position="617"/>
        <end position="634"/>
    </location>
</feature>
<keyword evidence="4 6" id="KW-0472">Membrane</keyword>
<feature type="transmembrane region" description="Helical" evidence="6">
    <location>
        <begin position="6"/>
        <end position="23"/>
    </location>
</feature>
<reference evidence="9 10" key="1">
    <citation type="submission" date="2017-08" db="EMBL/GenBank/DDBJ databases">
        <title>Complete genome of Colwellia sp. NB097-1, a psychrophile bacterium ioslated from Bering Sea.</title>
        <authorList>
            <person name="Chen X."/>
        </authorList>
    </citation>
    <scope>NUCLEOTIDE SEQUENCE [LARGE SCALE GENOMIC DNA]</scope>
    <source>
        <strain evidence="9 10">NB097-1</strain>
    </source>
</reference>
<dbReference type="NCBIfam" id="NF005141">
    <property type="entry name" value="PRK06590.1"/>
    <property type="match status" value="1"/>
</dbReference>
<dbReference type="NCBIfam" id="TIGR01974">
    <property type="entry name" value="NDH_I_L"/>
    <property type="match status" value="1"/>
</dbReference>
<dbReference type="GO" id="GO:0008137">
    <property type="term" value="F:NADH dehydrogenase (ubiquinone) activity"/>
    <property type="evidence" value="ECO:0007669"/>
    <property type="project" value="InterPro"/>
</dbReference>
<dbReference type="Proteomes" id="UP000202259">
    <property type="component" value="Chromosome"/>
</dbReference>
<dbReference type="RefSeq" id="WP_081148914.1">
    <property type="nucleotide sequence ID" value="NZ_CP020465.1"/>
</dbReference>
<evidence type="ECO:0000313" key="10">
    <source>
        <dbReference type="Proteomes" id="UP000202259"/>
    </source>
</evidence>
<evidence type="ECO:0000259" key="8">
    <source>
        <dbReference type="Pfam" id="PF00662"/>
    </source>
</evidence>
<feature type="transmembrane region" description="Helical" evidence="6">
    <location>
        <begin position="121"/>
        <end position="138"/>
    </location>
</feature>
<evidence type="ECO:0000259" key="7">
    <source>
        <dbReference type="Pfam" id="PF00361"/>
    </source>
</evidence>
<name>A0A222G483_9GAMM</name>
<feature type="transmembrane region" description="Helical" evidence="6">
    <location>
        <begin position="430"/>
        <end position="455"/>
    </location>
</feature>
<dbReference type="InterPro" id="IPR018393">
    <property type="entry name" value="NADHpl_OxRdtase_5_subgr"/>
</dbReference>
<feature type="transmembrane region" description="Helical" evidence="6">
    <location>
        <begin position="175"/>
        <end position="194"/>
    </location>
</feature>